<dbReference type="InterPro" id="IPR003644">
    <property type="entry name" value="Calx_beta"/>
</dbReference>
<dbReference type="EMBL" id="CASHTH010001072">
    <property type="protein sequence ID" value="CAI8010972.1"/>
    <property type="molecule type" value="Genomic_DNA"/>
</dbReference>
<reference evidence="7" key="1">
    <citation type="submission" date="2023-03" db="EMBL/GenBank/DDBJ databases">
        <authorList>
            <person name="Steffen K."/>
            <person name="Cardenas P."/>
        </authorList>
    </citation>
    <scope>NUCLEOTIDE SEQUENCE</scope>
</reference>
<dbReference type="PANTHER" id="PTHR11878:SF65">
    <property type="entry name" value="NA_CA-EXCHANGE PROTEIN, ISOFORM G"/>
    <property type="match status" value="1"/>
</dbReference>
<keyword evidence="4" id="KW-0813">Transport</keyword>
<dbReference type="GO" id="GO:0030001">
    <property type="term" value="P:metal ion transport"/>
    <property type="evidence" value="ECO:0007669"/>
    <property type="project" value="TreeGrafter"/>
</dbReference>
<evidence type="ECO:0000256" key="2">
    <source>
        <dbReference type="ARBA" id="ARBA00022737"/>
    </source>
</evidence>
<evidence type="ECO:0000256" key="4">
    <source>
        <dbReference type="ARBA" id="ARBA00023065"/>
    </source>
</evidence>
<keyword evidence="1 5" id="KW-0732">Signal</keyword>
<gene>
    <name evidence="7" type="ORF">GBAR_LOCUS7143</name>
</gene>
<accession>A0AA35RH86</accession>
<dbReference type="InterPro" id="IPR051171">
    <property type="entry name" value="CaCA"/>
</dbReference>
<feature type="chain" id="PRO_5041444200" description="Calx-beta domain-containing protein" evidence="5">
    <location>
        <begin position="18"/>
        <end position="1078"/>
    </location>
</feature>
<proteinExistence type="predicted"/>
<dbReference type="AlphaFoldDB" id="A0AA35RH86"/>
<feature type="domain" description="Calx-beta" evidence="6">
    <location>
        <begin position="716"/>
        <end position="744"/>
    </location>
</feature>
<keyword evidence="4" id="KW-0406">Ion transport</keyword>
<dbReference type="Pfam" id="PF03160">
    <property type="entry name" value="Calx-beta"/>
    <property type="match status" value="3"/>
</dbReference>
<dbReference type="GO" id="GO:0007154">
    <property type="term" value="P:cell communication"/>
    <property type="evidence" value="ECO:0007669"/>
    <property type="project" value="InterPro"/>
</dbReference>
<evidence type="ECO:0000259" key="6">
    <source>
        <dbReference type="Pfam" id="PF03160"/>
    </source>
</evidence>
<evidence type="ECO:0000256" key="3">
    <source>
        <dbReference type="ARBA" id="ARBA00022837"/>
    </source>
</evidence>
<evidence type="ECO:0000256" key="5">
    <source>
        <dbReference type="SAM" id="SignalP"/>
    </source>
</evidence>
<comment type="caution">
    <text evidence="7">The sequence shown here is derived from an EMBL/GenBank/DDBJ whole genome shotgun (WGS) entry which is preliminary data.</text>
</comment>
<keyword evidence="2" id="KW-0677">Repeat</keyword>
<keyword evidence="3" id="KW-0106">Calcium</keyword>
<name>A0AA35RH86_GEOBA</name>
<protein>
    <recommendedName>
        <fullName evidence="6">Calx-beta domain-containing protein</fullName>
    </recommendedName>
</protein>
<feature type="domain" description="Calx-beta" evidence="6">
    <location>
        <begin position="472"/>
        <end position="505"/>
    </location>
</feature>
<dbReference type="PANTHER" id="PTHR11878">
    <property type="entry name" value="SODIUM/CALCIUM EXCHANGER"/>
    <property type="match status" value="1"/>
</dbReference>
<feature type="domain" description="Calx-beta" evidence="6">
    <location>
        <begin position="958"/>
        <end position="1062"/>
    </location>
</feature>
<evidence type="ECO:0000313" key="7">
    <source>
        <dbReference type="EMBL" id="CAI8010972.1"/>
    </source>
</evidence>
<dbReference type="GO" id="GO:0016020">
    <property type="term" value="C:membrane"/>
    <property type="evidence" value="ECO:0007669"/>
    <property type="project" value="InterPro"/>
</dbReference>
<dbReference type="InterPro" id="IPR038081">
    <property type="entry name" value="CalX-like_sf"/>
</dbReference>
<sequence>MWFEAVLFLGILAYGSTQECYTRPLCEGDSFIANSARECCSDTDEGVSFSEDGTSCTIPQCIVHGFHKSSYNVTEGLRLHTTFGPNVKGVSRLPLVFHGTISVVENTATSSDYERILNIPTSASGNTSLTFVPHDDDITLEYDDKVTLTFTPQDPLLIDTIEDAGEFVRHIVTVNIIDADKLEIYFEETAYSVGENDTAETMPIRVQFTKTTQSPFTFTVSAISIDVAESLGIGGLIPRLVTFRANPGSDFTARNITITIPPMEGGTYELPRVFQISDDTINEYDESLALVVEVGTDTPDSMVCFFRDASDTTCHGRIGAVPVVIKDNDARTLIGFAQRRQTVSESGTPPGADGYTIRVRVNSIGSERRDYPVRIRVKTTNSTVEGINVQFDSSYDVLLGARLNMGDPITENLTVTKGTFYSYFTAFVRQDIRSEGLECFTLKISGIDVPGFREISACNDDYFCQHTVCIEDDDEPFVVAFVETTYTVTECDGQVEVCVNLTRPQTDILDEVIHLDVSTSDISSYIPSGSVLANPDVPSFLGTYPMAPGTDYEKQTQGLRGSSITESSRVVCYNQTVYCDTRLELTEYFGLSIAVRASSTVRTEVDPIYGQTAIKIKDGSSTAEVCLENTVYRNVDEIMEVCAVIMHPEESCRVQFPFSVSLSTSDDSYSRIYFTECETRSCVNVSRASFPVSLERTSDLDPRITLCAKTARVEPFVVAFVETTYTVTECDGQVEVCVNLTRPQTDILDEVIHLDVSTSDISSYIPSGSVLANPDVPSFLGTYPMAPGTDYEKQTRSANGLRGSSITESSRVVCYNQTVYCDTRLELTEYFGLSIAVGTSSTVRTEVDPIYGQTAIKMMDGSGTAEVCLENTVYRNVDEIMEVCAVIMHPGESCPIQFPFRVSLSTSDDSYSRIYFTECENRSCIKVSRASFPVSLERTSDLDARITLCAKTARVFSVTMEFESAVYTSSEDAGSVTVCAVIRGESAGEEINIKLFTEEQTARASRDFTHLEFNSVISERMCMSISIIDNYLPGSDVHFSVRATSSSHRIPPATTTVIIMDDEIPNGCTYESCQCKSL</sequence>
<dbReference type="SUPFAM" id="SSF141072">
    <property type="entry name" value="CalX-like"/>
    <property type="match status" value="2"/>
</dbReference>
<dbReference type="Proteomes" id="UP001174909">
    <property type="component" value="Unassembled WGS sequence"/>
</dbReference>
<keyword evidence="8" id="KW-1185">Reference proteome</keyword>
<evidence type="ECO:0000256" key="1">
    <source>
        <dbReference type="ARBA" id="ARBA00022729"/>
    </source>
</evidence>
<feature type="signal peptide" evidence="5">
    <location>
        <begin position="1"/>
        <end position="17"/>
    </location>
</feature>
<organism evidence="7 8">
    <name type="scientific">Geodia barretti</name>
    <name type="common">Barrett's horny sponge</name>
    <dbReference type="NCBI Taxonomy" id="519541"/>
    <lineage>
        <taxon>Eukaryota</taxon>
        <taxon>Metazoa</taxon>
        <taxon>Porifera</taxon>
        <taxon>Demospongiae</taxon>
        <taxon>Heteroscleromorpha</taxon>
        <taxon>Tetractinellida</taxon>
        <taxon>Astrophorina</taxon>
        <taxon>Geodiidae</taxon>
        <taxon>Geodia</taxon>
    </lineage>
</organism>
<dbReference type="Gene3D" id="2.60.40.2030">
    <property type="match status" value="2"/>
</dbReference>
<evidence type="ECO:0000313" key="8">
    <source>
        <dbReference type="Proteomes" id="UP001174909"/>
    </source>
</evidence>